<feature type="compositionally biased region" description="Polar residues" evidence="1">
    <location>
        <begin position="552"/>
        <end position="566"/>
    </location>
</feature>
<feature type="compositionally biased region" description="Basic and acidic residues" evidence="1">
    <location>
        <begin position="1087"/>
        <end position="1100"/>
    </location>
</feature>
<feature type="compositionally biased region" description="Basic residues" evidence="1">
    <location>
        <begin position="341"/>
        <end position="352"/>
    </location>
</feature>
<accession>A0AAD9JIE7</accession>
<evidence type="ECO:0000313" key="3">
    <source>
        <dbReference type="Proteomes" id="UP001208570"/>
    </source>
</evidence>
<feature type="compositionally biased region" description="Polar residues" evidence="1">
    <location>
        <begin position="94"/>
        <end position="105"/>
    </location>
</feature>
<feature type="compositionally biased region" description="Basic and acidic residues" evidence="1">
    <location>
        <begin position="186"/>
        <end position="202"/>
    </location>
</feature>
<feature type="compositionally biased region" description="Basic and acidic residues" evidence="1">
    <location>
        <begin position="507"/>
        <end position="516"/>
    </location>
</feature>
<feature type="compositionally biased region" description="Basic residues" evidence="1">
    <location>
        <begin position="991"/>
        <end position="1003"/>
    </location>
</feature>
<feature type="region of interest" description="Disordered" evidence="1">
    <location>
        <begin position="1"/>
        <end position="31"/>
    </location>
</feature>
<feature type="compositionally biased region" description="Basic and acidic residues" evidence="1">
    <location>
        <begin position="825"/>
        <end position="834"/>
    </location>
</feature>
<dbReference type="Proteomes" id="UP001208570">
    <property type="component" value="Unassembled WGS sequence"/>
</dbReference>
<feature type="compositionally biased region" description="Basic and acidic residues" evidence="1">
    <location>
        <begin position="567"/>
        <end position="576"/>
    </location>
</feature>
<feature type="region of interest" description="Disordered" evidence="1">
    <location>
        <begin position="788"/>
        <end position="807"/>
    </location>
</feature>
<name>A0AAD9JIE7_9ANNE</name>
<feature type="compositionally biased region" description="Low complexity" evidence="1">
    <location>
        <begin position="1035"/>
        <end position="1063"/>
    </location>
</feature>
<feature type="compositionally biased region" description="Polar residues" evidence="1">
    <location>
        <begin position="599"/>
        <end position="609"/>
    </location>
</feature>
<evidence type="ECO:0000313" key="2">
    <source>
        <dbReference type="EMBL" id="KAK2153552.1"/>
    </source>
</evidence>
<organism evidence="2 3">
    <name type="scientific">Paralvinella palmiformis</name>
    <dbReference type="NCBI Taxonomy" id="53620"/>
    <lineage>
        <taxon>Eukaryota</taxon>
        <taxon>Metazoa</taxon>
        <taxon>Spiralia</taxon>
        <taxon>Lophotrochozoa</taxon>
        <taxon>Annelida</taxon>
        <taxon>Polychaeta</taxon>
        <taxon>Sedentaria</taxon>
        <taxon>Canalipalpata</taxon>
        <taxon>Terebellida</taxon>
        <taxon>Terebelliformia</taxon>
        <taxon>Alvinellidae</taxon>
        <taxon>Paralvinella</taxon>
    </lineage>
</organism>
<gene>
    <name evidence="2" type="ORF">LSH36_293g03003</name>
</gene>
<comment type="caution">
    <text evidence="2">The sequence shown here is derived from an EMBL/GenBank/DDBJ whole genome shotgun (WGS) entry which is preliminary data.</text>
</comment>
<dbReference type="AlphaFoldDB" id="A0AAD9JIE7"/>
<feature type="compositionally biased region" description="Basic and acidic residues" evidence="1">
    <location>
        <begin position="422"/>
        <end position="442"/>
    </location>
</feature>
<feature type="compositionally biased region" description="Polar residues" evidence="1">
    <location>
        <begin position="835"/>
        <end position="848"/>
    </location>
</feature>
<feature type="compositionally biased region" description="Basic residues" evidence="1">
    <location>
        <begin position="306"/>
        <end position="316"/>
    </location>
</feature>
<feature type="region of interest" description="Disordered" evidence="1">
    <location>
        <begin position="43"/>
        <end position="159"/>
    </location>
</feature>
<proteinExistence type="predicted"/>
<reference evidence="2" key="1">
    <citation type="journal article" date="2023" name="Mol. Biol. Evol.">
        <title>Third-Generation Sequencing Reveals the Adaptive Role of the Epigenome in Three Deep-Sea Polychaetes.</title>
        <authorList>
            <person name="Perez M."/>
            <person name="Aroh O."/>
            <person name="Sun Y."/>
            <person name="Lan Y."/>
            <person name="Juniper S.K."/>
            <person name="Young C.R."/>
            <person name="Angers B."/>
            <person name="Qian P.Y."/>
        </authorList>
    </citation>
    <scope>NUCLEOTIDE SEQUENCE</scope>
    <source>
        <strain evidence="2">P08H-3</strain>
    </source>
</reference>
<feature type="compositionally biased region" description="Basic residues" evidence="1">
    <location>
        <begin position="378"/>
        <end position="387"/>
    </location>
</feature>
<feature type="compositionally biased region" description="Basic and acidic residues" evidence="1">
    <location>
        <begin position="296"/>
        <end position="305"/>
    </location>
</feature>
<feature type="region of interest" description="Disordered" evidence="1">
    <location>
        <begin position="825"/>
        <end position="886"/>
    </location>
</feature>
<protein>
    <submittedName>
        <fullName evidence="2">Uncharacterized protein</fullName>
    </submittedName>
</protein>
<feature type="compositionally biased region" description="Basic and acidic residues" evidence="1">
    <location>
        <begin position="367"/>
        <end position="377"/>
    </location>
</feature>
<feature type="compositionally biased region" description="Basic and acidic residues" evidence="1">
    <location>
        <begin position="240"/>
        <end position="264"/>
    </location>
</feature>
<feature type="compositionally biased region" description="Basic and acidic residues" evidence="1">
    <location>
        <begin position="849"/>
        <end position="868"/>
    </location>
</feature>
<feature type="compositionally biased region" description="Basic and acidic residues" evidence="1">
    <location>
        <begin position="449"/>
        <end position="467"/>
    </location>
</feature>
<feature type="compositionally biased region" description="Basic and acidic residues" evidence="1">
    <location>
        <begin position="211"/>
        <end position="231"/>
    </location>
</feature>
<feature type="compositionally biased region" description="Basic and acidic residues" evidence="1">
    <location>
        <begin position="475"/>
        <end position="484"/>
    </location>
</feature>
<feature type="compositionally biased region" description="Polar residues" evidence="1">
    <location>
        <begin position="121"/>
        <end position="130"/>
    </location>
</feature>
<feature type="region of interest" description="Disordered" evidence="1">
    <location>
        <begin position="956"/>
        <end position="1100"/>
    </location>
</feature>
<feature type="compositionally biased region" description="Basic residues" evidence="1">
    <location>
        <begin position="517"/>
        <end position="526"/>
    </location>
</feature>
<feature type="compositionally biased region" description="Basic and acidic residues" evidence="1">
    <location>
        <begin position="138"/>
        <end position="152"/>
    </location>
</feature>
<feature type="region of interest" description="Disordered" evidence="1">
    <location>
        <begin position="182"/>
        <end position="609"/>
    </location>
</feature>
<feature type="compositionally biased region" description="Basic residues" evidence="1">
    <location>
        <begin position="497"/>
        <end position="506"/>
    </location>
</feature>
<feature type="compositionally biased region" description="Basic and acidic residues" evidence="1">
    <location>
        <begin position="274"/>
        <end position="288"/>
    </location>
</feature>
<keyword evidence="3" id="KW-1185">Reference proteome</keyword>
<dbReference type="EMBL" id="JAODUP010000293">
    <property type="protein sequence ID" value="KAK2153552.1"/>
    <property type="molecule type" value="Genomic_DNA"/>
</dbReference>
<feature type="compositionally biased region" description="Basic and acidic residues" evidence="1">
    <location>
        <begin position="527"/>
        <end position="549"/>
    </location>
</feature>
<feature type="compositionally biased region" description="Basic residues" evidence="1">
    <location>
        <begin position="412"/>
        <end position="421"/>
    </location>
</feature>
<feature type="compositionally biased region" description="Basic residues" evidence="1">
    <location>
        <begin position="965"/>
        <end position="977"/>
    </location>
</feature>
<feature type="compositionally biased region" description="Basic and acidic residues" evidence="1">
    <location>
        <begin position="978"/>
        <end position="990"/>
    </location>
</feature>
<feature type="compositionally biased region" description="Basic and acidic residues" evidence="1">
    <location>
        <begin position="388"/>
        <end position="397"/>
    </location>
</feature>
<evidence type="ECO:0000256" key="1">
    <source>
        <dbReference type="SAM" id="MobiDB-lite"/>
    </source>
</evidence>
<sequence length="1100" mass="123578">MPKFRGKALRGGGGAPKVRASEVVGNTKGSVVMLPGGDIVKVGGTVLAPGADSTPQTSRTEEYSTTDYETEREDLVSKRTPNSRPYHEEEGSEFTGSEAYTSEAVSSPDHKKQEVAVVQQAGKQLKSSEPGSIISKQQSDKISKQESQHNELDLEQSVMALSYENPVPSEIIDLVDDDNSTIISTNKEEVLADDVTKTDNLRREKRKRAKESKTAKHEPLDGEAKTRESQKEKKRKSKERRANKLDQHEEEIKLGKGESEDVVKSKKQKVRKERSKERTQEEYIEKKSQLKNQSDLSHDTAERAVGHAKAKHHKKRVPDDRILAGDPLVPMGEDTSDAKTRTSKRTHRKKTKDKSMVEEEVQNELPPADKQEPDQPSKKMRHRRKKDKTTVAEDKQAELVLADDQDVAMPTKKSHRKRHRDKTTLEGDKQADVTSGVKREADTAEIPADGDKNVRHEERAARKERKERARKHEKKTKDRDLAVDDHDEVVEPEDRHQRTKHRRHQRKAAEGEDEHVRVKHRHRSPHEKHECDREDHRDKDYKGDDDLKKNAGFQQKQIRSTSATSEHSLHDGKQSGEVDDLEMVKYQPHDLDYVDDQEPQYNGDSPTRQHSIHYRDLLSLHGSRITQSGYSSPYGSQRMYGSHRSSHGYLSSGEVTIYTDAHTESYESDATPPEISEEELVQHLSDQAHRIASAILSRPETGFSLTEDAQAAAKLWLDMTPRRSGSQSRLSELQSGKLSVAEEYKTLLKDTINSALVKSQGDDAILVPEGADIDEEVVMAIAQNDNLGPDDLEITENEQGQQVVKIKKSKKAAIEKAREIKKIQSESGSVKETKSAGTSQYGGSISRASRSEGEKEPSERSRSHKAAESIHSGRAPPVDGPRETASIGSDTIVSLVDGANASCSLKQSGLSCMVFETAASKALMCLLDFGQQVHPANLVLNSWHAITAELQYLQAEKEEKSHHDKEHKKKPKRRHREREKMPEKEPEPERIHHKTKKHSKPKKKADVIVQEEVRDRPQSGQSAVKEESPDIVMDMTRTSTEAMTETITESSESVSSKTEMTSEVISGSHTSESTKRELSRSRSKSGTTKEDTKEEFVVRK</sequence>